<dbReference type="AlphaFoldDB" id="A0A5S4GZB9"/>
<name>A0A5S4GZB9_9ACTN</name>
<dbReference type="OrthoDB" id="3526278at2"/>
<keyword evidence="2" id="KW-0732">Signal</keyword>
<gene>
    <name evidence="3" type="ORF">ETD85_24510</name>
</gene>
<evidence type="ECO:0000313" key="4">
    <source>
        <dbReference type="Proteomes" id="UP000306628"/>
    </source>
</evidence>
<evidence type="ECO:0000313" key="3">
    <source>
        <dbReference type="EMBL" id="TMR31860.1"/>
    </source>
</evidence>
<feature type="compositionally biased region" description="Pro residues" evidence="1">
    <location>
        <begin position="16"/>
        <end position="27"/>
    </location>
</feature>
<protein>
    <submittedName>
        <fullName evidence="3">DUF3558 domain-containing protein</fullName>
    </submittedName>
</protein>
<organism evidence="3 4">
    <name type="scientific">Nonomuraea zeae</name>
    <dbReference type="NCBI Taxonomy" id="1642303"/>
    <lineage>
        <taxon>Bacteria</taxon>
        <taxon>Bacillati</taxon>
        <taxon>Actinomycetota</taxon>
        <taxon>Actinomycetes</taxon>
        <taxon>Streptosporangiales</taxon>
        <taxon>Streptosporangiaceae</taxon>
        <taxon>Nonomuraea</taxon>
    </lineage>
</organism>
<feature type="region of interest" description="Disordered" evidence="1">
    <location>
        <begin position="14"/>
        <end position="82"/>
    </location>
</feature>
<evidence type="ECO:0000256" key="1">
    <source>
        <dbReference type="SAM" id="MobiDB-lite"/>
    </source>
</evidence>
<proteinExistence type="predicted"/>
<dbReference type="Proteomes" id="UP000306628">
    <property type="component" value="Unassembled WGS sequence"/>
</dbReference>
<reference evidence="3 4" key="1">
    <citation type="submission" date="2019-05" db="EMBL/GenBank/DDBJ databases">
        <title>Draft genome sequence of Nonomuraea zeae DSM 100528.</title>
        <authorList>
            <person name="Saricaoglu S."/>
            <person name="Isik K."/>
        </authorList>
    </citation>
    <scope>NUCLEOTIDE SEQUENCE [LARGE SCALE GENOMIC DNA]</scope>
    <source>
        <strain evidence="3 4">DSM 100528</strain>
    </source>
</reference>
<comment type="caution">
    <text evidence="3">The sequence shown here is derived from an EMBL/GenBank/DDBJ whole genome shotgun (WGS) entry which is preliminary data.</text>
</comment>
<evidence type="ECO:0000256" key="2">
    <source>
        <dbReference type="SAM" id="SignalP"/>
    </source>
</evidence>
<feature type="signal peptide" evidence="2">
    <location>
        <begin position="1"/>
        <end position="18"/>
    </location>
</feature>
<feature type="compositionally biased region" description="Low complexity" evidence="1">
    <location>
        <begin position="34"/>
        <end position="44"/>
    </location>
</feature>
<accession>A0A5S4GZB9</accession>
<dbReference type="EMBL" id="VCKX01000077">
    <property type="protein sequence ID" value="TMR31860.1"/>
    <property type="molecule type" value="Genomic_DNA"/>
</dbReference>
<keyword evidence="4" id="KW-1185">Reference proteome</keyword>
<sequence length="225" mass="23675">MMVLVGMAAACGLTPAPAPSPASPTPAPSRHEASPTAKPSAASARLSVPGNPCRVLTASTRSKLGMRQGTKDRLDPACKWSNDPGNAPPFRFRDLSITYDAGFKEFTASLKDAKESFATKKRSDYRQPSAFGGAPSVKGTIQQIGTAKVGEHFDEGYYVYFVYEVGEAKRGEGKAVLRKGNVVITISFSGADVPGRRMRDGKPIGNATAQTAIDVVAGQAIAAVR</sequence>
<feature type="chain" id="PRO_5039651272" evidence="2">
    <location>
        <begin position="19"/>
        <end position="225"/>
    </location>
</feature>